<dbReference type="GO" id="GO:0005886">
    <property type="term" value="C:plasma membrane"/>
    <property type="evidence" value="ECO:0007669"/>
    <property type="project" value="UniProtKB-SubCell"/>
</dbReference>
<proteinExistence type="inferred from homology"/>
<keyword evidence="6 8" id="KW-1133">Transmembrane helix</keyword>
<evidence type="ECO:0000256" key="7">
    <source>
        <dbReference type="ARBA" id="ARBA00023136"/>
    </source>
</evidence>
<dbReference type="SUPFAM" id="SSF144083">
    <property type="entry name" value="Magnesium transport protein CorA, transmembrane region"/>
    <property type="match status" value="1"/>
</dbReference>
<sequence>MSTLLDSMGLPPGTPVFVGEKKADSVKITVYNYDQEHTERRVVQCIEDCLRLKDEPTISWINVDGLHDVALLERLGQHYGLHPLTIEDIVNTEQRPKIDFFDDYIFMILKMYMFNVDTYEISIEQVSIILGENFVITFQEREEDGDVFDAIRLRLQTNKGRIKKGGADYLAYSLVDAIVDGYFKILDRIGEEIEELEVKLFTSPDFLMLEDLHDLRQELIIFRKSVWPLRNIINELDRQETELIKESTSIYLRDLYDHVVQVVESVETFREMLSGCLEVYLSSLSNKTNEIMKFLTIIGTIFIPLTFIAGVYGMNFEHMPELTWHWGYYLTWGIMLSIGGGLLFYFRKRKWI</sequence>
<dbReference type="InterPro" id="IPR002523">
    <property type="entry name" value="MgTranspt_CorA/ZnTranspt_ZntB"/>
</dbReference>
<dbReference type="Proteomes" id="UP000030700">
    <property type="component" value="Unassembled WGS sequence"/>
</dbReference>
<dbReference type="Gene3D" id="1.20.58.340">
    <property type="entry name" value="Magnesium transport protein CorA, transmembrane region"/>
    <property type="match status" value="2"/>
</dbReference>
<evidence type="ECO:0000256" key="2">
    <source>
        <dbReference type="ARBA" id="ARBA00009765"/>
    </source>
</evidence>
<dbReference type="GO" id="GO:0015095">
    <property type="term" value="F:magnesium ion transmembrane transporter activity"/>
    <property type="evidence" value="ECO:0007669"/>
    <property type="project" value="UniProtKB-UniRule"/>
</dbReference>
<comment type="subcellular location">
    <subcellularLocation>
        <location evidence="1">Cell membrane</location>
        <topology evidence="1">Multi-pass membrane protein</topology>
    </subcellularLocation>
    <subcellularLocation>
        <location evidence="8">Membrane</location>
        <topology evidence="8">Multi-pass membrane protein</topology>
    </subcellularLocation>
</comment>
<keyword evidence="8" id="KW-0460">Magnesium</keyword>
<evidence type="ECO:0000313" key="9">
    <source>
        <dbReference type="EMBL" id="GAK52167.1"/>
    </source>
</evidence>
<dbReference type="HOGENOM" id="CLU_007127_0_0_0"/>
<reference evidence="9" key="1">
    <citation type="journal article" date="2015" name="PeerJ">
        <title>First genomic representation of candidate bacterial phylum KSB3 points to enhanced environmental sensing as a trigger of wastewater bulking.</title>
        <authorList>
            <person name="Sekiguchi Y."/>
            <person name="Ohashi A."/>
            <person name="Parks D.H."/>
            <person name="Yamauchi T."/>
            <person name="Tyson G.W."/>
            <person name="Hugenholtz P."/>
        </authorList>
    </citation>
    <scope>NUCLEOTIDE SEQUENCE [LARGE SCALE GENOMIC DNA]</scope>
</reference>
<dbReference type="STRING" id="1499966.U14_03418"/>
<gene>
    <name evidence="8" type="primary">corA</name>
    <name evidence="9" type="ORF">U14_03418</name>
</gene>
<protein>
    <recommendedName>
        <fullName evidence="8">Magnesium transport protein CorA</fullName>
    </recommendedName>
</protein>
<dbReference type="EMBL" id="DF820458">
    <property type="protein sequence ID" value="GAK52167.1"/>
    <property type="molecule type" value="Genomic_DNA"/>
</dbReference>
<dbReference type="InterPro" id="IPR045863">
    <property type="entry name" value="CorA_TM1_TM2"/>
</dbReference>
<evidence type="ECO:0000256" key="8">
    <source>
        <dbReference type="RuleBase" id="RU362010"/>
    </source>
</evidence>
<evidence type="ECO:0000256" key="1">
    <source>
        <dbReference type="ARBA" id="ARBA00004651"/>
    </source>
</evidence>
<dbReference type="GO" id="GO:0000287">
    <property type="term" value="F:magnesium ion binding"/>
    <property type="evidence" value="ECO:0007669"/>
    <property type="project" value="TreeGrafter"/>
</dbReference>
<dbReference type="AlphaFoldDB" id="A0A081BP51"/>
<evidence type="ECO:0000313" key="10">
    <source>
        <dbReference type="Proteomes" id="UP000030700"/>
    </source>
</evidence>
<accession>A0A081BP51</accession>
<dbReference type="GO" id="GO:0015087">
    <property type="term" value="F:cobalt ion transmembrane transporter activity"/>
    <property type="evidence" value="ECO:0007669"/>
    <property type="project" value="UniProtKB-UniRule"/>
</dbReference>
<dbReference type="InterPro" id="IPR004488">
    <property type="entry name" value="Mg/Co-transport_prot_CorA"/>
</dbReference>
<comment type="similarity">
    <text evidence="2 8">Belongs to the CorA metal ion transporter (MIT) (TC 1.A.35) family.</text>
</comment>
<name>A0A081BP51_9BACT</name>
<dbReference type="Gene3D" id="3.30.460.20">
    <property type="entry name" value="CorA soluble domain-like"/>
    <property type="match status" value="1"/>
</dbReference>
<dbReference type="PANTHER" id="PTHR46494:SF1">
    <property type="entry name" value="CORA FAMILY METAL ION TRANSPORTER (EUROFUNG)"/>
    <property type="match status" value="1"/>
</dbReference>
<keyword evidence="3 8" id="KW-0813">Transport</keyword>
<keyword evidence="8" id="KW-0406">Ion transport</keyword>
<evidence type="ECO:0000256" key="3">
    <source>
        <dbReference type="ARBA" id="ARBA00022448"/>
    </source>
</evidence>
<dbReference type="FunFam" id="1.20.58.340:FF:000012">
    <property type="entry name" value="Magnesium transport protein CorA"/>
    <property type="match status" value="1"/>
</dbReference>
<dbReference type="GO" id="GO:0050897">
    <property type="term" value="F:cobalt ion binding"/>
    <property type="evidence" value="ECO:0007669"/>
    <property type="project" value="TreeGrafter"/>
</dbReference>
<dbReference type="Pfam" id="PF01544">
    <property type="entry name" value="CorA"/>
    <property type="match status" value="1"/>
</dbReference>
<keyword evidence="4 8" id="KW-1003">Cell membrane</keyword>
<feature type="transmembrane region" description="Helical" evidence="8">
    <location>
        <begin position="294"/>
        <end position="314"/>
    </location>
</feature>
<evidence type="ECO:0000256" key="5">
    <source>
        <dbReference type="ARBA" id="ARBA00022692"/>
    </source>
</evidence>
<organism evidence="9">
    <name type="scientific">Candidatus Moduliflexus flocculans</name>
    <dbReference type="NCBI Taxonomy" id="1499966"/>
    <lineage>
        <taxon>Bacteria</taxon>
        <taxon>Candidatus Moduliflexota</taxon>
        <taxon>Candidatus Moduliflexia</taxon>
        <taxon>Candidatus Moduliflexales</taxon>
        <taxon>Candidatus Moduliflexaceae</taxon>
    </lineage>
</organism>
<dbReference type="InterPro" id="IPR045861">
    <property type="entry name" value="CorA_cytoplasmic_dom"/>
</dbReference>
<dbReference type="PANTHER" id="PTHR46494">
    <property type="entry name" value="CORA FAMILY METAL ION TRANSPORTER (EUROFUNG)"/>
    <property type="match status" value="1"/>
</dbReference>
<keyword evidence="10" id="KW-1185">Reference proteome</keyword>
<keyword evidence="7 8" id="KW-0472">Membrane</keyword>
<dbReference type="CDD" id="cd12828">
    <property type="entry name" value="TmCorA-like_1"/>
    <property type="match status" value="1"/>
</dbReference>
<comment type="function">
    <text evidence="8">Mediates influx of magnesium ions.</text>
</comment>
<feature type="transmembrane region" description="Helical" evidence="8">
    <location>
        <begin position="326"/>
        <end position="346"/>
    </location>
</feature>
<dbReference type="SUPFAM" id="SSF143865">
    <property type="entry name" value="CorA soluble domain-like"/>
    <property type="match status" value="1"/>
</dbReference>
<evidence type="ECO:0000256" key="6">
    <source>
        <dbReference type="ARBA" id="ARBA00022989"/>
    </source>
</evidence>
<dbReference type="NCBIfam" id="TIGR00383">
    <property type="entry name" value="corA"/>
    <property type="match status" value="1"/>
</dbReference>
<evidence type="ECO:0000256" key="4">
    <source>
        <dbReference type="ARBA" id="ARBA00022475"/>
    </source>
</evidence>
<keyword evidence="5 8" id="KW-0812">Transmembrane</keyword>